<evidence type="ECO:0000259" key="3">
    <source>
        <dbReference type="SMART" id="SM00331"/>
    </source>
</evidence>
<feature type="domain" description="PPM-type phosphatase" evidence="3">
    <location>
        <begin position="424"/>
        <end position="660"/>
    </location>
</feature>
<name>A0A1Y1CPY9_9BACT</name>
<dbReference type="PANTHER" id="PTHR43156:SF9">
    <property type="entry name" value="HAMP DOMAIN-CONTAINING PROTEIN"/>
    <property type="match status" value="1"/>
</dbReference>
<dbReference type="EMBL" id="AP018042">
    <property type="protein sequence ID" value="BAX82529.1"/>
    <property type="molecule type" value="Genomic_DNA"/>
</dbReference>
<dbReference type="InterPro" id="IPR036457">
    <property type="entry name" value="PPM-type-like_dom_sf"/>
</dbReference>
<dbReference type="KEGG" id="mbas:ALGA_4238"/>
<protein>
    <recommendedName>
        <fullName evidence="3">PPM-type phosphatase domain-containing protein</fullName>
    </recommendedName>
</protein>
<dbReference type="AlphaFoldDB" id="A0A1Y1CPY9"/>
<keyword evidence="2" id="KW-1133">Transmembrane helix</keyword>
<dbReference type="Gene3D" id="3.30.450.20">
    <property type="entry name" value="PAS domain"/>
    <property type="match status" value="2"/>
</dbReference>
<keyword evidence="2" id="KW-0812">Transmembrane</keyword>
<evidence type="ECO:0000313" key="4">
    <source>
        <dbReference type="EMBL" id="BAX82529.1"/>
    </source>
</evidence>
<dbReference type="Proteomes" id="UP000218267">
    <property type="component" value="Chromosome"/>
</dbReference>
<dbReference type="OrthoDB" id="9809670at2"/>
<dbReference type="Gene3D" id="3.60.40.10">
    <property type="entry name" value="PPM-type phosphatase domain"/>
    <property type="match status" value="1"/>
</dbReference>
<dbReference type="PANTHER" id="PTHR43156">
    <property type="entry name" value="STAGE II SPORULATION PROTEIN E-RELATED"/>
    <property type="match status" value="1"/>
</dbReference>
<dbReference type="InterPro" id="IPR052016">
    <property type="entry name" value="Bact_Sigma-Reg"/>
</dbReference>
<keyword evidence="2" id="KW-0472">Membrane</keyword>
<feature type="transmembrane region" description="Helical" evidence="2">
    <location>
        <begin position="352"/>
        <end position="372"/>
    </location>
</feature>
<evidence type="ECO:0000313" key="5">
    <source>
        <dbReference type="Proteomes" id="UP000218267"/>
    </source>
</evidence>
<reference evidence="4 5" key="1">
    <citation type="journal article" date="2018" name="Mar. Genomics">
        <title>Complete genome sequence of Marinifilaceae bacterium strain SPP2, isolated from the Antarctic marine sediment.</title>
        <authorList>
            <person name="Watanabe M."/>
            <person name="Kojima H."/>
            <person name="Fukui M."/>
        </authorList>
    </citation>
    <scope>NUCLEOTIDE SEQUENCE [LARGE SCALE GENOMIC DNA]</scope>
    <source>
        <strain evidence="4 5">SPP2</strain>
    </source>
</reference>
<proteinExistence type="predicted"/>
<feature type="transmembrane region" description="Helical" evidence="2">
    <location>
        <begin position="33"/>
        <end position="52"/>
    </location>
</feature>
<dbReference type="InterPro" id="IPR001932">
    <property type="entry name" value="PPM-type_phosphatase-like_dom"/>
</dbReference>
<organism evidence="4 5">
    <name type="scientific">Labilibaculum antarcticum</name>
    <dbReference type="NCBI Taxonomy" id="1717717"/>
    <lineage>
        <taxon>Bacteria</taxon>
        <taxon>Pseudomonadati</taxon>
        <taxon>Bacteroidota</taxon>
        <taxon>Bacteroidia</taxon>
        <taxon>Marinilabiliales</taxon>
        <taxon>Marinifilaceae</taxon>
        <taxon>Labilibaculum</taxon>
    </lineage>
</organism>
<keyword evidence="5" id="KW-1185">Reference proteome</keyword>
<dbReference type="GO" id="GO:0016791">
    <property type="term" value="F:phosphatase activity"/>
    <property type="evidence" value="ECO:0007669"/>
    <property type="project" value="TreeGrafter"/>
</dbReference>
<sequence length="660" mass="76542">MLNRQFITSSFLKHILSKDGIFIKTYKFTIRRVNIFILIIFLFVLSILYLSIYKAREYMLEDLLDEKMGLVEDKMDAFFSQAEDSFFVAYDRGVLGVYKDLNVEQMNRMFTPVLDNFKLVSTVCLADKDGNNYMLMHSDDFYVNVITQQDLKSHKQLRYKWRKCGGEHSLLMKDSLEYFFDPRTRPWYIGAPILGDKTVFWTKPYRFMFTDMSGLTISKAWKDRGGEKHVLSYDVSIFDISWFTSQMEISPRGKVCILTDDNCYLGLPKDDRFKEPNDLLDYLLIKADSIDIPEMLTAKTEVLKYKTQKELYTYYFHGEKYFLEVKPFTLGDSTFKILMFIPEDDLTKDIQIFSWIVIVILSVIAVMTYGIVQANQSKRKANNLLSIQKQEIEFKNQKINDSISYAKHLQEAILPSIDQINKLLPHSFIFYRPKDVVSGDFYWKYSFDSILFYAIADCTGHGVPGAMVSVVCVNALNRAIRKHGIVEPGKILDHVRELVIDAFSQNQNEMADGMDIALCCFDFEMNKLWYAGANNSLYKVSQIKKGVEIPMKSICNADRILHDYPATRQPIGKSDRAEKFVTHEIELEKGDCIYMFSDGFSDQFGGPKGKKYMSRAFKKFLLSISDKPMEEQKVLMEKEFQEWKGELEQVDDVCVGGVKI</sequence>
<dbReference type="Pfam" id="PF07228">
    <property type="entry name" value="SpoIIE"/>
    <property type="match status" value="1"/>
</dbReference>
<dbReference type="SMART" id="SM00331">
    <property type="entry name" value="PP2C_SIG"/>
    <property type="match status" value="1"/>
</dbReference>
<evidence type="ECO:0000256" key="1">
    <source>
        <dbReference type="ARBA" id="ARBA00022801"/>
    </source>
</evidence>
<reference evidence="5" key="2">
    <citation type="journal article" date="2020" name="Antonie Van Leeuwenhoek">
        <title>Labilibaculum antarcticum sp. nov., a novel facultative anaerobic, psychrotorelant bacterium isolated from marine sediment of Antarctica.</title>
        <authorList>
            <person name="Watanabe M."/>
            <person name="Kojima H."/>
            <person name="Fukui M."/>
        </authorList>
    </citation>
    <scope>NUCLEOTIDE SEQUENCE [LARGE SCALE GENOMIC DNA]</scope>
    <source>
        <strain evidence="5">SPP2</strain>
    </source>
</reference>
<gene>
    <name evidence="4" type="ORF">ALGA_4238</name>
</gene>
<keyword evidence="1" id="KW-0378">Hydrolase</keyword>
<accession>A0A1Y1CPY9</accession>
<evidence type="ECO:0000256" key="2">
    <source>
        <dbReference type="SAM" id="Phobius"/>
    </source>
</evidence>